<dbReference type="AlphaFoldDB" id="A0A853EV21"/>
<dbReference type="NCBIfam" id="TIGR00199">
    <property type="entry name" value="PncC_domain"/>
    <property type="match status" value="1"/>
</dbReference>
<dbReference type="InterPro" id="IPR008136">
    <property type="entry name" value="CinA_C"/>
</dbReference>
<evidence type="ECO:0000259" key="1">
    <source>
        <dbReference type="Pfam" id="PF02464"/>
    </source>
</evidence>
<dbReference type="Proteomes" id="UP000561011">
    <property type="component" value="Unassembled WGS sequence"/>
</dbReference>
<evidence type="ECO:0000313" key="2">
    <source>
        <dbReference type="EMBL" id="NYS94399.1"/>
    </source>
</evidence>
<accession>A0A853EV21</accession>
<sequence length="190" mass="18847">MAGGPRAQGRAAALGCRRHRDRAARLAAAVNSPAGSPTRLVGLLAASGRTLATAESLTGGALAARVVDVPGASAVFRGGVVAYATELKARLLDVDADLLARRGAVDPDVALAMAAGVRARLGADVGVSTTGVAGPDPQDGVAPGTVYVAVDDGTGEPRVRRLQVEGPRDAVRAASVEAALGLLDEVLSAG</sequence>
<dbReference type="SUPFAM" id="SSF142433">
    <property type="entry name" value="CinA-like"/>
    <property type="match status" value="1"/>
</dbReference>
<feature type="domain" description="CinA C-terminal" evidence="1">
    <location>
        <begin position="39"/>
        <end position="186"/>
    </location>
</feature>
<dbReference type="Gene3D" id="3.90.950.20">
    <property type="entry name" value="CinA-like"/>
    <property type="match status" value="1"/>
</dbReference>
<keyword evidence="3" id="KW-1185">Reference proteome</keyword>
<comment type="caution">
    <text evidence="2">The sequence shown here is derived from an EMBL/GenBank/DDBJ whole genome shotgun (WGS) entry which is preliminary data.</text>
</comment>
<evidence type="ECO:0000313" key="3">
    <source>
        <dbReference type="Proteomes" id="UP000561011"/>
    </source>
</evidence>
<dbReference type="Pfam" id="PF02464">
    <property type="entry name" value="CinA"/>
    <property type="match status" value="1"/>
</dbReference>
<dbReference type="EMBL" id="JACBYE010000033">
    <property type="protein sequence ID" value="NYS94399.1"/>
    <property type="molecule type" value="Genomic_DNA"/>
</dbReference>
<name>A0A853EV21_9MICO</name>
<reference evidence="2 3" key="1">
    <citation type="submission" date="2020-07" db="EMBL/GenBank/DDBJ databases">
        <title>MOT database genomes.</title>
        <authorList>
            <person name="Joseph S."/>
            <person name="Aduse-Opoku J."/>
            <person name="Hashim A."/>
            <person name="Wade W."/>
            <person name="Curtis M."/>
        </authorList>
    </citation>
    <scope>NUCLEOTIDE SEQUENCE [LARGE SCALE GENOMIC DNA]</scope>
    <source>
        <strain evidence="2 3">DSM 100099</strain>
    </source>
</reference>
<protein>
    <submittedName>
        <fullName evidence="2">CinA family protein</fullName>
    </submittedName>
</protein>
<dbReference type="InterPro" id="IPR036653">
    <property type="entry name" value="CinA-like_C"/>
</dbReference>
<proteinExistence type="predicted"/>
<gene>
    <name evidence="2" type="ORF">HZZ10_12840</name>
</gene>
<organism evidence="2 3">
    <name type="scientific">Sanguibacter inulinus</name>
    <dbReference type="NCBI Taxonomy" id="60922"/>
    <lineage>
        <taxon>Bacteria</taxon>
        <taxon>Bacillati</taxon>
        <taxon>Actinomycetota</taxon>
        <taxon>Actinomycetes</taxon>
        <taxon>Micrococcales</taxon>
        <taxon>Sanguibacteraceae</taxon>
        <taxon>Sanguibacter</taxon>
    </lineage>
</organism>